<accession>A0ABP1MYI1</accession>
<dbReference type="InterPro" id="IPR038441">
    <property type="entry name" value="THAP_Znf_sf"/>
</dbReference>
<organism evidence="8 9">
    <name type="scientific">Xylocopa violacea</name>
    <name type="common">Violet carpenter bee</name>
    <name type="synonym">Apis violacea</name>
    <dbReference type="NCBI Taxonomy" id="135666"/>
    <lineage>
        <taxon>Eukaryota</taxon>
        <taxon>Metazoa</taxon>
        <taxon>Ecdysozoa</taxon>
        <taxon>Arthropoda</taxon>
        <taxon>Hexapoda</taxon>
        <taxon>Insecta</taxon>
        <taxon>Pterygota</taxon>
        <taxon>Neoptera</taxon>
        <taxon>Endopterygota</taxon>
        <taxon>Hymenoptera</taxon>
        <taxon>Apocrita</taxon>
        <taxon>Aculeata</taxon>
        <taxon>Apoidea</taxon>
        <taxon>Anthophila</taxon>
        <taxon>Apidae</taxon>
        <taxon>Xylocopa</taxon>
        <taxon>Xylocopa</taxon>
    </lineage>
</organism>
<protein>
    <recommendedName>
        <fullName evidence="7">THAP-type domain-containing protein</fullName>
    </recommendedName>
</protein>
<evidence type="ECO:0000313" key="8">
    <source>
        <dbReference type="EMBL" id="CAL7933186.1"/>
    </source>
</evidence>
<evidence type="ECO:0000256" key="5">
    <source>
        <dbReference type="PROSITE-ProRule" id="PRU00309"/>
    </source>
</evidence>
<evidence type="ECO:0000256" key="4">
    <source>
        <dbReference type="ARBA" id="ARBA00023125"/>
    </source>
</evidence>
<dbReference type="PROSITE" id="PS50950">
    <property type="entry name" value="ZF_THAP"/>
    <property type="match status" value="1"/>
</dbReference>
<reference evidence="8 9" key="1">
    <citation type="submission" date="2024-08" db="EMBL/GenBank/DDBJ databases">
        <authorList>
            <person name="Will J Nash"/>
            <person name="Angela Man"/>
            <person name="Seanna McTaggart"/>
            <person name="Kendall Baker"/>
            <person name="Tom Barker"/>
            <person name="Leah Catchpole"/>
            <person name="Alex Durrant"/>
            <person name="Karim Gharbi"/>
            <person name="Naomi Irish"/>
            <person name="Gemy Kaithakottil"/>
            <person name="Debby Ku"/>
            <person name="Aaliyah Providence"/>
            <person name="Felix Shaw"/>
            <person name="David Swarbreck"/>
            <person name="Chris Watkins"/>
            <person name="Ann M. McCartney"/>
            <person name="Giulio Formenti"/>
            <person name="Alice Mouton"/>
            <person name="Noel Vella"/>
            <person name="Bjorn M von Reumont"/>
            <person name="Adriana Vella"/>
            <person name="Wilfried Haerty"/>
        </authorList>
    </citation>
    <scope>NUCLEOTIDE SEQUENCE [LARGE SCALE GENOMIC DNA]</scope>
</reference>
<gene>
    <name evidence="8" type="ORF">XYLVIOL_LOCUS346</name>
</gene>
<keyword evidence="2 5" id="KW-0863">Zinc-finger</keyword>
<dbReference type="SUPFAM" id="SSF57716">
    <property type="entry name" value="Glucocorticoid receptor-like (DNA-binding domain)"/>
    <property type="match status" value="1"/>
</dbReference>
<dbReference type="PANTHER" id="PTHR46600">
    <property type="entry name" value="THAP DOMAIN-CONTAINING"/>
    <property type="match status" value="1"/>
</dbReference>
<dbReference type="SMART" id="SM00692">
    <property type="entry name" value="DM3"/>
    <property type="match status" value="1"/>
</dbReference>
<dbReference type="Pfam" id="PF05485">
    <property type="entry name" value="THAP"/>
    <property type="match status" value="1"/>
</dbReference>
<dbReference type="Proteomes" id="UP001642520">
    <property type="component" value="Unassembled WGS sequence"/>
</dbReference>
<dbReference type="PANTHER" id="PTHR46600:SF11">
    <property type="entry name" value="THAP DOMAIN-CONTAINING PROTEIN 10"/>
    <property type="match status" value="1"/>
</dbReference>
<name>A0ABP1MYI1_XYLVO</name>
<evidence type="ECO:0000256" key="1">
    <source>
        <dbReference type="ARBA" id="ARBA00022723"/>
    </source>
</evidence>
<keyword evidence="3" id="KW-0862">Zinc</keyword>
<evidence type="ECO:0000256" key="6">
    <source>
        <dbReference type="SAM" id="MobiDB-lite"/>
    </source>
</evidence>
<evidence type="ECO:0000256" key="3">
    <source>
        <dbReference type="ARBA" id="ARBA00022833"/>
    </source>
</evidence>
<evidence type="ECO:0000256" key="2">
    <source>
        <dbReference type="ARBA" id="ARBA00022771"/>
    </source>
</evidence>
<keyword evidence="4 5" id="KW-0238">DNA-binding</keyword>
<evidence type="ECO:0000259" key="7">
    <source>
        <dbReference type="PROSITE" id="PS50950"/>
    </source>
</evidence>
<keyword evidence="9" id="KW-1185">Reference proteome</keyword>
<dbReference type="InterPro" id="IPR006612">
    <property type="entry name" value="THAP_Znf"/>
</dbReference>
<feature type="region of interest" description="Disordered" evidence="6">
    <location>
        <begin position="110"/>
        <end position="137"/>
    </location>
</feature>
<evidence type="ECO:0000313" key="9">
    <source>
        <dbReference type="Proteomes" id="UP001642520"/>
    </source>
</evidence>
<comment type="caution">
    <text evidence="8">The sequence shown here is derived from an EMBL/GenBank/DDBJ whole genome shotgun (WGS) entry which is preliminary data.</text>
</comment>
<dbReference type="InterPro" id="IPR026516">
    <property type="entry name" value="THAP1/10"/>
</dbReference>
<keyword evidence="1" id="KW-0479">Metal-binding</keyword>
<feature type="domain" description="THAP-type" evidence="7">
    <location>
        <begin position="18"/>
        <end position="102"/>
    </location>
</feature>
<sequence>MVIFCAYLEKGDQQLDVIERMKCCVPKCENDIKSTKLYVLPKDKERRKKWCIAICRLDLIEIEAKKRQNSRVCEDHFARDAKYEITVRNKTNLKYGAYPTLQLPVTKMPKIEDNLVDPEPRTSGDYHKEYSNENAKN</sequence>
<proteinExistence type="predicted"/>
<dbReference type="EMBL" id="CAXAJV020001281">
    <property type="protein sequence ID" value="CAL7933186.1"/>
    <property type="molecule type" value="Genomic_DNA"/>
</dbReference>
<dbReference type="SMART" id="SM00980">
    <property type="entry name" value="THAP"/>
    <property type="match status" value="1"/>
</dbReference>
<dbReference type="Gene3D" id="6.20.210.20">
    <property type="entry name" value="THAP domain"/>
    <property type="match status" value="1"/>
</dbReference>